<dbReference type="SUPFAM" id="SSF48498">
    <property type="entry name" value="Tetracyclin repressor-like, C-terminal domain"/>
    <property type="match status" value="1"/>
</dbReference>
<name>A0A1A9EVR7_9GAMM</name>
<dbReference type="GO" id="GO:0045892">
    <property type="term" value="P:negative regulation of DNA-templated transcription"/>
    <property type="evidence" value="ECO:0007669"/>
    <property type="project" value="InterPro"/>
</dbReference>
<evidence type="ECO:0000313" key="5">
    <source>
        <dbReference type="Proteomes" id="UP000078070"/>
    </source>
</evidence>
<dbReference type="STRING" id="1821621.A8C75_03550"/>
<dbReference type="Pfam" id="PF00440">
    <property type="entry name" value="TetR_N"/>
    <property type="match status" value="1"/>
</dbReference>
<feature type="domain" description="HTH tetR-type" evidence="3">
    <location>
        <begin position="22"/>
        <end position="82"/>
    </location>
</feature>
<evidence type="ECO:0000313" key="4">
    <source>
        <dbReference type="EMBL" id="ANG61639.1"/>
    </source>
</evidence>
<sequence>MTGNSTPAVEEIKPKRRSRIREAHETRILAAAEDVFAQFGYNGASVEAIAEQAGLSKQNMLYYFTSKEILYRQVLKTILDLWLEKMTLLEQAGEDPAAMLENYIRGKFEISRTHPNGSKVFANEIINGAPHLKEYLRERLLPQLEADLALVRGWIADGIVDPIEPEHLFFTIWASTQTYADFSAQIELSLGKESLEADDFTRAGDFLTHVILKGIGLKG</sequence>
<dbReference type="AlphaFoldDB" id="A0A1A9EVR7"/>
<dbReference type="SUPFAM" id="SSF46689">
    <property type="entry name" value="Homeodomain-like"/>
    <property type="match status" value="1"/>
</dbReference>
<dbReference type="InterPro" id="IPR050109">
    <property type="entry name" value="HTH-type_TetR-like_transc_reg"/>
</dbReference>
<protein>
    <submittedName>
        <fullName evidence="4">TetR family transcriptional regulator</fullName>
    </submittedName>
</protein>
<reference evidence="5" key="1">
    <citation type="submission" date="2016-05" db="EMBL/GenBank/DDBJ databases">
        <authorList>
            <person name="Baek K."/>
            <person name="Yang S.-J."/>
        </authorList>
    </citation>
    <scope>NUCLEOTIDE SEQUENCE [LARGE SCALE GENOMIC DNA]</scope>
    <source>
        <strain evidence="5">ST58-10</strain>
    </source>
</reference>
<dbReference type="PROSITE" id="PS50977">
    <property type="entry name" value="HTH_TETR_2"/>
    <property type="match status" value="1"/>
</dbReference>
<dbReference type="GO" id="GO:0003677">
    <property type="term" value="F:DNA binding"/>
    <property type="evidence" value="ECO:0007669"/>
    <property type="project" value="UniProtKB-UniRule"/>
</dbReference>
<evidence type="ECO:0000256" key="2">
    <source>
        <dbReference type="PROSITE-ProRule" id="PRU00335"/>
    </source>
</evidence>
<dbReference type="PRINTS" id="PR00455">
    <property type="entry name" value="HTHTETR"/>
</dbReference>
<dbReference type="InterPro" id="IPR001647">
    <property type="entry name" value="HTH_TetR"/>
</dbReference>
<gene>
    <name evidence="4" type="ORF">A8C75_03550</name>
</gene>
<dbReference type="KEGG" id="mars:A8C75_03550"/>
<accession>A0A1A9EVR7</accession>
<dbReference type="RefSeq" id="WP_067378201.1">
    <property type="nucleotide sequence ID" value="NZ_CP015839.1"/>
</dbReference>
<dbReference type="Pfam" id="PF08362">
    <property type="entry name" value="TetR_C_3"/>
    <property type="match status" value="1"/>
</dbReference>
<evidence type="ECO:0000256" key="1">
    <source>
        <dbReference type="ARBA" id="ARBA00023125"/>
    </source>
</evidence>
<dbReference type="PANTHER" id="PTHR30328:SF54">
    <property type="entry name" value="HTH-TYPE TRANSCRIPTIONAL REPRESSOR SCO4008"/>
    <property type="match status" value="1"/>
</dbReference>
<dbReference type="EMBL" id="CP015839">
    <property type="protein sequence ID" value="ANG61639.1"/>
    <property type="molecule type" value="Genomic_DNA"/>
</dbReference>
<proteinExistence type="predicted"/>
<keyword evidence="1 2" id="KW-0238">DNA-binding</keyword>
<dbReference type="PANTHER" id="PTHR30328">
    <property type="entry name" value="TRANSCRIPTIONAL REPRESSOR"/>
    <property type="match status" value="1"/>
</dbReference>
<organism evidence="4 5">
    <name type="scientific">Marinobacterium aestuarii</name>
    <dbReference type="NCBI Taxonomy" id="1821621"/>
    <lineage>
        <taxon>Bacteria</taxon>
        <taxon>Pseudomonadati</taxon>
        <taxon>Pseudomonadota</taxon>
        <taxon>Gammaproteobacteria</taxon>
        <taxon>Oceanospirillales</taxon>
        <taxon>Oceanospirillaceae</taxon>
        <taxon>Marinobacterium</taxon>
    </lineage>
</organism>
<keyword evidence="5" id="KW-1185">Reference proteome</keyword>
<dbReference type="InterPro" id="IPR036271">
    <property type="entry name" value="Tet_transcr_reg_TetR-rel_C_sf"/>
</dbReference>
<dbReference type="InterPro" id="IPR009057">
    <property type="entry name" value="Homeodomain-like_sf"/>
</dbReference>
<dbReference type="InterPro" id="IPR013573">
    <property type="entry name" value="Tscrpt_reg_YcdC_C"/>
</dbReference>
<reference evidence="4 5" key="2">
    <citation type="journal article" date="2018" name="Int. J. Syst. Evol. Microbiol.">
        <title>Marinobacterium aestuarii sp. nov., a benzene-degrading marine bacterium isolated from estuary sediment.</title>
        <authorList>
            <person name="Bae S.S."/>
            <person name="Jung J."/>
            <person name="Chung D."/>
            <person name="Baek K."/>
        </authorList>
    </citation>
    <scope>NUCLEOTIDE SEQUENCE [LARGE SCALE GENOMIC DNA]</scope>
    <source>
        <strain evidence="4 5">ST58-10</strain>
    </source>
</reference>
<feature type="DNA-binding region" description="H-T-H motif" evidence="2">
    <location>
        <begin position="45"/>
        <end position="64"/>
    </location>
</feature>
<evidence type="ECO:0000259" key="3">
    <source>
        <dbReference type="PROSITE" id="PS50977"/>
    </source>
</evidence>
<dbReference type="Proteomes" id="UP000078070">
    <property type="component" value="Chromosome"/>
</dbReference>
<dbReference type="OrthoDB" id="6860332at2"/>
<dbReference type="Gene3D" id="1.10.357.10">
    <property type="entry name" value="Tetracycline Repressor, domain 2"/>
    <property type="match status" value="1"/>
</dbReference>
<dbReference type="Gene3D" id="1.10.10.60">
    <property type="entry name" value="Homeodomain-like"/>
    <property type="match status" value="1"/>
</dbReference>